<sequence length="235" mass="25075">MTGRKGAGVTTQWRLARRRAGRAARRLGFPAPRLLAVAFIAPSLALLLFGPVVLLILLALLVILLVLLGRVGVEIAACAGGACGGGPSAAFQLLQTLVLGLGGALTLYLLAKRADAMQRTAQANVEALNKRTEELRLTRRDHLSRRFSEAVKQLGDEKMAIRLGGIAALGAVGQETDSEADRRMVLDVLCAFVRTGRTRFADRDDTLGPAPEDMLAAVKTCGAIPCPQGYHRDLR</sequence>
<feature type="transmembrane region" description="Helical" evidence="1">
    <location>
        <begin position="88"/>
        <end position="110"/>
    </location>
</feature>
<name>A0A1G8E5J0_9PROT</name>
<proteinExistence type="predicted"/>
<dbReference type="EMBL" id="FNCV01000009">
    <property type="protein sequence ID" value="SDH65202.1"/>
    <property type="molecule type" value="Genomic_DNA"/>
</dbReference>
<evidence type="ECO:0000313" key="2">
    <source>
        <dbReference type="EMBL" id="SDH65202.1"/>
    </source>
</evidence>
<feature type="transmembrane region" description="Helical" evidence="1">
    <location>
        <begin position="35"/>
        <end position="68"/>
    </location>
</feature>
<accession>A0A1G8E5J0</accession>
<keyword evidence="1" id="KW-0472">Membrane</keyword>
<dbReference type="STRING" id="83401.SAMN05421742_10942"/>
<evidence type="ECO:0000313" key="3">
    <source>
        <dbReference type="Proteomes" id="UP000217076"/>
    </source>
</evidence>
<gene>
    <name evidence="2" type="ORF">SAMN05421742_10942</name>
</gene>
<organism evidence="2 3">
    <name type="scientific">Roseospirillum parvum</name>
    <dbReference type="NCBI Taxonomy" id="83401"/>
    <lineage>
        <taxon>Bacteria</taxon>
        <taxon>Pseudomonadati</taxon>
        <taxon>Pseudomonadota</taxon>
        <taxon>Alphaproteobacteria</taxon>
        <taxon>Rhodospirillales</taxon>
        <taxon>Rhodospirillaceae</taxon>
        <taxon>Roseospirillum</taxon>
    </lineage>
</organism>
<dbReference type="AlphaFoldDB" id="A0A1G8E5J0"/>
<protein>
    <submittedName>
        <fullName evidence="2">Uncharacterized protein</fullName>
    </submittedName>
</protein>
<keyword evidence="1" id="KW-0812">Transmembrane</keyword>
<reference evidence="3" key="1">
    <citation type="submission" date="2016-10" db="EMBL/GenBank/DDBJ databases">
        <authorList>
            <person name="Varghese N."/>
            <person name="Submissions S."/>
        </authorList>
    </citation>
    <scope>NUCLEOTIDE SEQUENCE [LARGE SCALE GENOMIC DNA]</scope>
    <source>
        <strain evidence="3">930I</strain>
    </source>
</reference>
<keyword evidence="3" id="KW-1185">Reference proteome</keyword>
<keyword evidence="1" id="KW-1133">Transmembrane helix</keyword>
<evidence type="ECO:0000256" key="1">
    <source>
        <dbReference type="SAM" id="Phobius"/>
    </source>
</evidence>
<dbReference type="Proteomes" id="UP000217076">
    <property type="component" value="Unassembled WGS sequence"/>
</dbReference>